<evidence type="ECO:0000313" key="2">
    <source>
        <dbReference type="Proteomes" id="UP001476247"/>
    </source>
</evidence>
<reference evidence="1 2" key="1">
    <citation type="submission" date="2024-04" db="EMBL/GenBank/DDBJ databases">
        <title>genome sequences of Mucor flavus KT1a and Helicostylum pulchrum KT1b strains isolation_sourced from the surface of a dry-aged beef.</title>
        <authorList>
            <person name="Toyotome T."/>
            <person name="Hosono M."/>
            <person name="Torimaru M."/>
            <person name="Fukuda K."/>
            <person name="Mikami N."/>
        </authorList>
    </citation>
    <scope>NUCLEOTIDE SEQUENCE [LARGE SCALE GENOMIC DNA]</scope>
    <source>
        <strain evidence="1 2">KT1b</strain>
    </source>
</reference>
<evidence type="ECO:0000313" key="1">
    <source>
        <dbReference type="EMBL" id="GAA5795263.1"/>
    </source>
</evidence>
<dbReference type="Proteomes" id="UP001476247">
    <property type="component" value="Unassembled WGS sequence"/>
</dbReference>
<name>A0ABP9XMB4_9FUNG</name>
<protein>
    <submittedName>
        <fullName evidence="1">Uncharacterized protein</fullName>
    </submittedName>
</protein>
<organism evidence="1 2">
    <name type="scientific">Helicostylum pulchrum</name>
    <dbReference type="NCBI Taxonomy" id="562976"/>
    <lineage>
        <taxon>Eukaryota</taxon>
        <taxon>Fungi</taxon>
        <taxon>Fungi incertae sedis</taxon>
        <taxon>Mucoromycota</taxon>
        <taxon>Mucoromycotina</taxon>
        <taxon>Mucoromycetes</taxon>
        <taxon>Mucorales</taxon>
        <taxon>Mucorineae</taxon>
        <taxon>Mucoraceae</taxon>
        <taxon>Helicostylum</taxon>
    </lineage>
</organism>
<accession>A0ABP9XMB4</accession>
<comment type="caution">
    <text evidence="1">The sequence shown here is derived from an EMBL/GenBank/DDBJ whole genome shotgun (WGS) entry which is preliminary data.</text>
</comment>
<sequence>MINGSYDKDSDATKLYNALSTLSDHVTTMDTALMSFYLSISKIIETAKDNFIAARLGKPHSADIQIESLIQIIQKSQILFRKIQGEISQNESVSVDLVLKLFRDHNEEAIYLANTFSRLLEELYDFMSTAYTAYNGSANLMKNILSDLKVVEALQRFDEETLREINPSMQKLSEVAKIYKNENMAIYTKLTHSKDRVKEEQRRLEDDMPNFDMLKELGFPNGLSICNEDDCLTNIENYIESVNRLLACPLSEENNAQAVSLATFMVPETEELRETFKNLRVNALENKDVLAKVLVRYKPQSLIKN</sequence>
<dbReference type="EMBL" id="BAABUJ010000004">
    <property type="protein sequence ID" value="GAA5795263.1"/>
    <property type="molecule type" value="Genomic_DNA"/>
</dbReference>
<proteinExistence type="predicted"/>
<keyword evidence="2" id="KW-1185">Reference proteome</keyword>
<gene>
    <name evidence="1" type="ORF">HPULCUR_000618</name>
</gene>